<dbReference type="Pfam" id="PF12000">
    <property type="entry name" value="Glyco_trans_4_3"/>
    <property type="match status" value="1"/>
</dbReference>
<dbReference type="GO" id="GO:0016757">
    <property type="term" value="F:glycosyltransferase activity"/>
    <property type="evidence" value="ECO:0007669"/>
    <property type="project" value="InterPro"/>
</dbReference>
<dbReference type="SUPFAM" id="SSF53756">
    <property type="entry name" value="UDP-Glycosyltransferase/glycogen phosphorylase"/>
    <property type="match status" value="1"/>
</dbReference>
<comment type="caution">
    <text evidence="4">The sequence shown here is derived from an EMBL/GenBank/DDBJ whole genome shotgun (WGS) entry which is preliminary data.</text>
</comment>
<accession>A0A4P5PD78</accession>
<name>A0A4P5PD78_9PROT</name>
<dbReference type="InterPro" id="IPR022623">
    <property type="entry name" value="Glyco_trans_4"/>
</dbReference>
<proteinExistence type="predicted"/>
<evidence type="ECO:0000313" key="5">
    <source>
        <dbReference type="Proteomes" id="UP000315095"/>
    </source>
</evidence>
<dbReference type="GO" id="GO:0009103">
    <property type="term" value="P:lipopolysaccharide biosynthetic process"/>
    <property type="evidence" value="ECO:0007669"/>
    <property type="project" value="TreeGrafter"/>
</dbReference>
<dbReference type="Gene3D" id="3.40.50.2000">
    <property type="entry name" value="Glycogen Phosphorylase B"/>
    <property type="match status" value="2"/>
</dbReference>
<feature type="domain" description="Glycosyl transferase family 4" evidence="3">
    <location>
        <begin position="49"/>
        <end position="214"/>
    </location>
</feature>
<evidence type="ECO:0000256" key="1">
    <source>
        <dbReference type="ARBA" id="ARBA00022679"/>
    </source>
</evidence>
<dbReference type="Proteomes" id="UP000315095">
    <property type="component" value="Unassembled WGS sequence"/>
</dbReference>
<dbReference type="PANTHER" id="PTHR46401:SF2">
    <property type="entry name" value="GLYCOSYLTRANSFERASE WBBK-RELATED"/>
    <property type="match status" value="1"/>
</dbReference>
<dbReference type="AlphaFoldDB" id="A0A4P5PD78"/>
<sequence>MPGPNGLVLETAGVPEEQSGRQGMKYLFVHQNFPAQFVHLLRDLRTRGGNEIVFISETGQGHMPGVRRVSYRLPPPVRMAAPAPVAELARAMQRAAEVARAARTLRGLGYVPDIIIGHHGWGEMLELADVYPDVPMLGYYEFFYHPTGLDVGFDPEFAPAAGVAPLVRARNTLNLLALAGSGWGHSPTRFQRDTYPDWARARITLLPEGVDLDRCAPDPQAATQPFALGDIHVGTDEKLVTYIARDLEPYRGFHVFMRALPHILRQRGDVRVIMVGGDGVSYGGRAPDGRTWRQHMLAELGSTLDAGRVHFAGKVGYGDFCRLLQRSDAHVYLTYPFVASWSLREAMACGCAIVGSRTPPVEEFLRDGRTARLVPFLEPRRIAEGVLELLEDRRLAHRLRANVRTQAERMLDMHAYMARYHRLIGQLAGGMAHAALTDAVA</sequence>
<reference evidence="5" key="1">
    <citation type="submission" date="2017-01" db="EMBL/GenBank/DDBJ databases">
        <title>Komagataeibacter sp. MSKU9 whole genome sequencing project.</title>
        <authorList>
            <person name="Matsutani M."/>
            <person name="Naloka K."/>
            <person name="Theeragool G."/>
            <person name="Yakushi T."/>
            <person name="Matsushita K."/>
        </authorList>
    </citation>
    <scope>NUCLEOTIDE SEQUENCE [LARGE SCALE GENOMIC DNA]</scope>
    <source>
        <strain evidence="5">MSKU9</strain>
    </source>
</reference>
<keyword evidence="5" id="KW-1185">Reference proteome</keyword>
<feature type="domain" description="Glycosyl transferase family 1" evidence="2">
    <location>
        <begin position="235"/>
        <end position="405"/>
    </location>
</feature>
<dbReference type="InterPro" id="IPR001296">
    <property type="entry name" value="Glyco_trans_1"/>
</dbReference>
<gene>
    <name evidence="4" type="ORF">MSKU9_2503</name>
</gene>
<dbReference type="PANTHER" id="PTHR46401">
    <property type="entry name" value="GLYCOSYLTRANSFERASE WBBK-RELATED"/>
    <property type="match status" value="1"/>
</dbReference>
<protein>
    <submittedName>
        <fullName evidence="4">Glycosyl transferase</fullName>
    </submittedName>
</protein>
<dbReference type="EMBL" id="BDLU01000054">
    <property type="protein sequence ID" value="GCE84362.1"/>
    <property type="molecule type" value="Genomic_DNA"/>
</dbReference>
<evidence type="ECO:0000259" key="2">
    <source>
        <dbReference type="Pfam" id="PF00534"/>
    </source>
</evidence>
<keyword evidence="1 4" id="KW-0808">Transferase</keyword>
<evidence type="ECO:0000259" key="3">
    <source>
        <dbReference type="Pfam" id="PF12000"/>
    </source>
</evidence>
<dbReference type="Pfam" id="PF00534">
    <property type="entry name" value="Glycos_transf_1"/>
    <property type="match status" value="1"/>
</dbReference>
<organism evidence="4 5">
    <name type="scientific">Komagataeibacter diospyri</name>
    <dbReference type="NCBI Taxonomy" id="1932662"/>
    <lineage>
        <taxon>Bacteria</taxon>
        <taxon>Pseudomonadati</taxon>
        <taxon>Pseudomonadota</taxon>
        <taxon>Alphaproteobacteria</taxon>
        <taxon>Acetobacterales</taxon>
        <taxon>Acetobacteraceae</taxon>
        <taxon>Komagataeibacter</taxon>
    </lineage>
</organism>
<accession>A0A4V0WMP2</accession>
<evidence type="ECO:0000313" key="4">
    <source>
        <dbReference type="EMBL" id="GCE84362.1"/>
    </source>
</evidence>